<reference evidence="2" key="1">
    <citation type="journal article" date="2021" name="PeerJ">
        <title>Extensive microbial diversity within the chicken gut microbiome revealed by metagenomics and culture.</title>
        <authorList>
            <person name="Gilroy R."/>
            <person name="Ravi A."/>
            <person name="Getino M."/>
            <person name="Pursley I."/>
            <person name="Horton D.L."/>
            <person name="Alikhan N.F."/>
            <person name="Baker D."/>
            <person name="Gharbi K."/>
            <person name="Hall N."/>
            <person name="Watson M."/>
            <person name="Adriaenssens E.M."/>
            <person name="Foster-Nyarko E."/>
            <person name="Jarju S."/>
            <person name="Secka A."/>
            <person name="Antonio M."/>
            <person name="Oren A."/>
            <person name="Chaudhuri R.R."/>
            <person name="La Ragione R."/>
            <person name="Hildebrand F."/>
            <person name="Pallen M.J."/>
        </authorList>
    </citation>
    <scope>NUCLEOTIDE SEQUENCE</scope>
    <source>
        <strain evidence="2">F6-686</strain>
    </source>
</reference>
<comment type="caution">
    <text evidence="2">The sequence shown here is derived from an EMBL/GenBank/DDBJ whole genome shotgun (WGS) entry which is preliminary data.</text>
</comment>
<comment type="similarity">
    <text evidence="1">Belongs to the UPF0246 family.</text>
</comment>
<dbReference type="GO" id="GO:0033194">
    <property type="term" value="P:response to hydroperoxide"/>
    <property type="evidence" value="ECO:0007669"/>
    <property type="project" value="TreeGrafter"/>
</dbReference>
<dbReference type="NCBIfam" id="NF002543">
    <property type="entry name" value="PRK02101.1-4"/>
    <property type="match status" value="1"/>
</dbReference>
<proteinExistence type="inferred from homology"/>
<gene>
    <name evidence="2" type="primary">yaaA</name>
    <name evidence="2" type="ORF">H9806_06730</name>
</gene>
<organism evidence="2 3">
    <name type="scientific">Candidatus Lactobacillus pullistercoris</name>
    <dbReference type="NCBI Taxonomy" id="2838636"/>
    <lineage>
        <taxon>Bacteria</taxon>
        <taxon>Bacillati</taxon>
        <taxon>Bacillota</taxon>
        <taxon>Bacilli</taxon>
        <taxon>Lactobacillales</taxon>
        <taxon>Lactobacillaceae</taxon>
        <taxon>Lactobacillus</taxon>
    </lineage>
</organism>
<dbReference type="PANTHER" id="PTHR30283:SF4">
    <property type="entry name" value="PEROXIDE STRESS RESISTANCE PROTEIN YAAA"/>
    <property type="match status" value="1"/>
</dbReference>
<dbReference type="EMBL" id="JAHLFT010000086">
    <property type="protein sequence ID" value="MBU3828802.1"/>
    <property type="molecule type" value="Genomic_DNA"/>
</dbReference>
<dbReference type="Proteomes" id="UP000823844">
    <property type="component" value="Unassembled WGS sequence"/>
</dbReference>
<dbReference type="HAMAP" id="MF_00652">
    <property type="entry name" value="UPF0246"/>
    <property type="match status" value="1"/>
</dbReference>
<dbReference type="InterPro" id="IPR005583">
    <property type="entry name" value="YaaA"/>
</dbReference>
<evidence type="ECO:0000256" key="1">
    <source>
        <dbReference type="HAMAP-Rule" id="MF_00652"/>
    </source>
</evidence>
<dbReference type="PANTHER" id="PTHR30283">
    <property type="entry name" value="PEROXIDE STRESS RESPONSE PROTEIN YAAA"/>
    <property type="match status" value="1"/>
</dbReference>
<protein>
    <recommendedName>
        <fullName evidence="1">UPF0246 protein H9806_06730</fullName>
    </recommendedName>
</protein>
<dbReference type="GO" id="GO:0005829">
    <property type="term" value="C:cytosol"/>
    <property type="evidence" value="ECO:0007669"/>
    <property type="project" value="TreeGrafter"/>
</dbReference>
<dbReference type="Pfam" id="PF03883">
    <property type="entry name" value="H2O2_YaaD"/>
    <property type="match status" value="1"/>
</dbReference>
<name>A0A9E2KSK6_9LACO</name>
<dbReference type="AlphaFoldDB" id="A0A9E2KSK6"/>
<sequence length="253" mass="29694">MKIIIAPAKKMKRDLDSFSVKSKPQFLTQTRILAKFLKSRTSQQLKELWQASDKVVAASQKQLEELDLENKLTPAIISFSGIQYQYMAPDLFTAPALNYIQDNLRILSGFYGSLRPFDGISPYRLEMKTSMIGFKDYSLYHFWNQQIADDLFKNDELVINLASKEYSRVVAPYLNKNRKMITIDFQEQKGGKWRTIATHAKMARGEMVRFIAEKQIKNPADLQDFHDFDFQFVPEKSKEDHYLFRTDFDFKRR</sequence>
<accession>A0A9E2KSK6</accession>
<evidence type="ECO:0000313" key="2">
    <source>
        <dbReference type="EMBL" id="MBU3828802.1"/>
    </source>
</evidence>
<evidence type="ECO:0000313" key="3">
    <source>
        <dbReference type="Proteomes" id="UP000823844"/>
    </source>
</evidence>
<reference evidence="2" key="2">
    <citation type="submission" date="2021-04" db="EMBL/GenBank/DDBJ databases">
        <authorList>
            <person name="Gilroy R."/>
        </authorList>
    </citation>
    <scope>NUCLEOTIDE SEQUENCE</scope>
    <source>
        <strain evidence="2">F6-686</strain>
    </source>
</reference>